<accession>A0ABW2NZL7</accession>
<evidence type="ECO:0000313" key="2">
    <source>
        <dbReference type="EMBL" id="MFC7382843.1"/>
    </source>
</evidence>
<evidence type="ECO:0008006" key="4">
    <source>
        <dbReference type="Google" id="ProtNLM"/>
    </source>
</evidence>
<proteinExistence type="predicted"/>
<evidence type="ECO:0000313" key="3">
    <source>
        <dbReference type="Proteomes" id="UP001596496"/>
    </source>
</evidence>
<keyword evidence="3" id="KW-1185">Reference proteome</keyword>
<protein>
    <recommendedName>
        <fullName evidence="4">RES domain-containing protein</fullName>
    </recommendedName>
</protein>
<name>A0ABW2NZL7_9ACTN</name>
<dbReference type="EMBL" id="JBHTCG010000006">
    <property type="protein sequence ID" value="MFC7382843.1"/>
    <property type="molecule type" value="Genomic_DNA"/>
</dbReference>
<gene>
    <name evidence="2" type="ORF">ACFQSB_11555</name>
</gene>
<reference evidence="3" key="1">
    <citation type="journal article" date="2019" name="Int. J. Syst. Evol. Microbiol.">
        <title>The Global Catalogue of Microorganisms (GCM) 10K type strain sequencing project: providing services to taxonomists for standard genome sequencing and annotation.</title>
        <authorList>
            <consortium name="The Broad Institute Genomics Platform"/>
            <consortium name="The Broad Institute Genome Sequencing Center for Infectious Disease"/>
            <person name="Wu L."/>
            <person name="Ma J."/>
        </authorList>
    </citation>
    <scope>NUCLEOTIDE SEQUENCE [LARGE SCALE GENOMIC DNA]</scope>
    <source>
        <strain evidence="3">CECT 7649</strain>
    </source>
</reference>
<dbReference type="RefSeq" id="WP_380826193.1">
    <property type="nucleotide sequence ID" value="NZ_JBHTCG010000006.1"/>
</dbReference>
<comment type="caution">
    <text evidence="2">The sequence shown here is derived from an EMBL/GenBank/DDBJ whole genome shotgun (WGS) entry which is preliminary data.</text>
</comment>
<sequence>MRRRQGVVEPAGSRPHQWDPAKRAAAAQLDQIEPGWHVFYGPGTRRFAAIALWPVPDPLRVEAYDVEELRELMRDAELTAAIG</sequence>
<feature type="region of interest" description="Disordered" evidence="1">
    <location>
        <begin position="1"/>
        <end position="25"/>
    </location>
</feature>
<dbReference type="Proteomes" id="UP001596496">
    <property type="component" value="Unassembled WGS sequence"/>
</dbReference>
<evidence type="ECO:0000256" key="1">
    <source>
        <dbReference type="SAM" id="MobiDB-lite"/>
    </source>
</evidence>
<organism evidence="2 3">
    <name type="scientific">Sphaerisporangium rhizosphaerae</name>
    <dbReference type="NCBI Taxonomy" id="2269375"/>
    <lineage>
        <taxon>Bacteria</taxon>
        <taxon>Bacillati</taxon>
        <taxon>Actinomycetota</taxon>
        <taxon>Actinomycetes</taxon>
        <taxon>Streptosporangiales</taxon>
        <taxon>Streptosporangiaceae</taxon>
        <taxon>Sphaerisporangium</taxon>
    </lineage>
</organism>